<feature type="compositionally biased region" description="Low complexity" evidence="1">
    <location>
        <begin position="54"/>
        <end position="66"/>
    </location>
</feature>
<proteinExistence type="predicted"/>
<feature type="region of interest" description="Disordered" evidence="1">
    <location>
        <begin position="179"/>
        <end position="382"/>
    </location>
</feature>
<sequence length="494" mass="52480">MGCADRAVSAGVPGTHVHREQDPGRRQPALQRLLRQDGPRLERGQGAGGPGVPGSPQLCADPGLRRGALRGGGRGRGPPGDGQHGRHCQGVAGGQRLLPSDAAGPHRRCALPGAGHTGPHGLHGQHGCHRPRLGHPEWPAAARVPGAPGLRHLSGAGKPARVLGQRRQDGQMLAGRHRRARAHVHGPQTQRERPQVPRGHLTGQADPKPKGGGAFAALQSRLRPTRGASGPRLPTLTLRERTKDREEPRGDVSREPCVHSVHGQRGRPRARLRRPVRSAAEGVPRPRLRHQLHPGARPGALHRLARRRAAPVGRSRPPAAARRRPQAQPLAPLQQQGGLRRRRRAAAAGLRHPDGAPDTDPRGAGRSRPSPGPRGTGRRGGCCFVPAPAAFAEPPAHPSVPPGTLPRLSGSPAARAPGARGPRKTSLFLLSETDASKKARTGIFPWQSGVSDRALSRLGPWVQSPVGELKSHEPRSRQNPTDCRYFGRLSACEG</sequence>
<evidence type="ECO:0000256" key="1">
    <source>
        <dbReference type="SAM" id="MobiDB-lite"/>
    </source>
</evidence>
<feature type="region of interest" description="Disordered" evidence="1">
    <location>
        <begin position="394"/>
        <end position="425"/>
    </location>
</feature>
<evidence type="ECO:0000313" key="3">
    <source>
        <dbReference type="RefSeq" id="XP_070309331.1"/>
    </source>
</evidence>
<feature type="compositionally biased region" description="Basic and acidic residues" evidence="1">
    <location>
        <begin position="238"/>
        <end position="257"/>
    </location>
</feature>
<reference evidence="2" key="1">
    <citation type="journal article" date="2022" name="J. Hered.">
        <title>A De Novo Chromosome-Level Genome Assembly of the White-Tailed Deer, Odocoileus Virginianus.</title>
        <authorList>
            <person name="London E.W."/>
            <person name="Roca A.L."/>
            <person name="Novakofski J.E."/>
            <person name="Mateus-Pinilla N.E."/>
        </authorList>
    </citation>
    <scope>NUCLEOTIDE SEQUENCE [LARGE SCALE GENOMIC DNA]</scope>
</reference>
<feature type="compositionally biased region" description="Gly residues" evidence="1">
    <location>
        <begin position="69"/>
        <end position="82"/>
    </location>
</feature>
<evidence type="ECO:0000313" key="4">
    <source>
        <dbReference type="RefSeq" id="XP_070309392.1"/>
    </source>
</evidence>
<name>A0ABM4H184_ODOVR</name>
<organism evidence="2 3">
    <name type="scientific">Odocoileus virginianus</name>
    <name type="common">White-tailed deer</name>
    <dbReference type="NCBI Taxonomy" id="9874"/>
    <lineage>
        <taxon>Eukaryota</taxon>
        <taxon>Metazoa</taxon>
        <taxon>Chordata</taxon>
        <taxon>Craniata</taxon>
        <taxon>Vertebrata</taxon>
        <taxon>Euteleostomi</taxon>
        <taxon>Mammalia</taxon>
        <taxon>Eutheria</taxon>
        <taxon>Laurasiatheria</taxon>
        <taxon>Artiodactyla</taxon>
        <taxon>Ruminantia</taxon>
        <taxon>Pecora</taxon>
        <taxon>Cervidae</taxon>
        <taxon>Odocoileinae</taxon>
        <taxon>Odocoileus</taxon>
    </lineage>
</organism>
<feature type="region of interest" description="Disordered" evidence="1">
    <location>
        <begin position="1"/>
        <end position="132"/>
    </location>
</feature>
<dbReference type="GeneID" id="110124553"/>
<feature type="compositionally biased region" description="Pro residues" evidence="1">
    <location>
        <begin position="395"/>
        <end position="404"/>
    </location>
</feature>
<dbReference type="Proteomes" id="UP001652640">
    <property type="component" value="Chromosome 1"/>
</dbReference>
<feature type="compositionally biased region" description="Basic residues" evidence="1">
    <location>
        <begin position="262"/>
        <end position="276"/>
    </location>
</feature>
<feature type="compositionally biased region" description="Basic and acidic residues" evidence="1">
    <location>
        <begin position="34"/>
        <end position="43"/>
    </location>
</feature>
<evidence type="ECO:0000313" key="2">
    <source>
        <dbReference type="Proteomes" id="UP001652640"/>
    </source>
</evidence>
<reference evidence="3 4" key="2">
    <citation type="submission" date="2025-05" db="UniProtKB">
        <authorList>
            <consortium name="RefSeq"/>
        </authorList>
    </citation>
    <scope>IDENTIFICATION</scope>
    <source>
        <tissue evidence="3 4">Tongue muscle</tissue>
    </source>
</reference>
<dbReference type="RefSeq" id="XP_070309392.1">
    <property type="nucleotide sequence ID" value="XM_070453291.1"/>
</dbReference>
<keyword evidence="2" id="KW-1185">Reference proteome</keyword>
<feature type="compositionally biased region" description="Basic and acidic residues" evidence="1">
    <location>
        <begin position="351"/>
        <end position="363"/>
    </location>
</feature>
<feature type="compositionally biased region" description="Low complexity" evidence="1">
    <location>
        <begin position="409"/>
        <end position="420"/>
    </location>
</feature>
<feature type="compositionally biased region" description="Low complexity" evidence="1">
    <location>
        <begin position="310"/>
        <end position="338"/>
    </location>
</feature>
<dbReference type="RefSeq" id="XP_070309331.1">
    <property type="nucleotide sequence ID" value="XM_070453230.1"/>
</dbReference>
<gene>
    <name evidence="3 4" type="primary">WDR86</name>
</gene>
<protein>
    <submittedName>
        <fullName evidence="3 4">WD repeat-containing protein 86 isoform X1</fullName>
    </submittedName>
</protein>
<accession>A0ABM4H184</accession>